<evidence type="ECO:0000256" key="7">
    <source>
        <dbReference type="ARBA" id="ARBA00022777"/>
    </source>
</evidence>
<reference evidence="13 14" key="1">
    <citation type="submission" date="2019-12" db="EMBL/GenBank/DDBJ databases">
        <title>Paenibacillus sp. nov. sp. isolated from soil.</title>
        <authorList>
            <person name="Kim J."/>
            <person name="Jeong S.E."/>
            <person name="Jung H.S."/>
            <person name="Jeon C.O."/>
        </authorList>
    </citation>
    <scope>NUCLEOTIDE SEQUENCE [LARGE SCALE GENOMIC DNA]</scope>
    <source>
        <strain evidence="13 14">5J-6</strain>
    </source>
</reference>
<evidence type="ECO:0000313" key="13">
    <source>
        <dbReference type="EMBL" id="MZQ82057.1"/>
    </source>
</evidence>
<dbReference type="InterPro" id="IPR029016">
    <property type="entry name" value="GAF-like_dom_sf"/>
</dbReference>
<dbReference type="SMART" id="SM00220">
    <property type="entry name" value="S_TKc"/>
    <property type="match status" value="1"/>
</dbReference>
<dbReference type="Gene3D" id="3.30.450.40">
    <property type="match status" value="1"/>
</dbReference>
<dbReference type="InterPro" id="IPR036890">
    <property type="entry name" value="HATPase_C_sf"/>
</dbReference>
<dbReference type="PROSITE" id="PS50109">
    <property type="entry name" value="HIS_KIN"/>
    <property type="match status" value="1"/>
</dbReference>
<name>A0A6L8UW08_9BACL</name>
<dbReference type="PANTHER" id="PTHR43642">
    <property type="entry name" value="HYBRID SIGNAL TRANSDUCTION HISTIDINE KINASE G"/>
    <property type="match status" value="1"/>
</dbReference>
<evidence type="ECO:0000259" key="12">
    <source>
        <dbReference type="PROSITE" id="PS50109"/>
    </source>
</evidence>
<evidence type="ECO:0000256" key="1">
    <source>
        <dbReference type="ARBA" id="ARBA00000085"/>
    </source>
</evidence>
<dbReference type="InterPro" id="IPR011990">
    <property type="entry name" value="TPR-like_helical_dom_sf"/>
</dbReference>
<dbReference type="Gene3D" id="3.40.50.300">
    <property type="entry name" value="P-loop containing nucleotide triphosphate hydrolases"/>
    <property type="match status" value="1"/>
</dbReference>
<dbReference type="CDD" id="cd14014">
    <property type="entry name" value="STKc_PknB_like"/>
    <property type="match status" value="1"/>
</dbReference>
<dbReference type="Gene3D" id="1.10.287.130">
    <property type="match status" value="1"/>
</dbReference>
<dbReference type="GO" id="GO:0005886">
    <property type="term" value="C:plasma membrane"/>
    <property type="evidence" value="ECO:0007669"/>
    <property type="project" value="UniProtKB-SubCell"/>
</dbReference>
<dbReference type="Gene3D" id="3.30.565.10">
    <property type="entry name" value="Histidine kinase-like ATPase, C-terminal domain"/>
    <property type="match status" value="1"/>
</dbReference>
<dbReference type="PRINTS" id="PR00344">
    <property type="entry name" value="BCTRLSENSOR"/>
</dbReference>
<dbReference type="SMART" id="SM00387">
    <property type="entry name" value="HATPase_c"/>
    <property type="match status" value="1"/>
</dbReference>
<dbReference type="SMART" id="SM00388">
    <property type="entry name" value="HisKA"/>
    <property type="match status" value="1"/>
</dbReference>
<comment type="catalytic activity">
    <reaction evidence="1">
        <text>ATP + protein L-histidine = ADP + protein N-phospho-L-histidine.</text>
        <dbReference type="EC" id="2.7.13.3"/>
    </reaction>
</comment>
<dbReference type="InterPro" id="IPR036097">
    <property type="entry name" value="HisK_dim/P_sf"/>
</dbReference>
<dbReference type="FunFam" id="3.30.565.10:FF:000006">
    <property type="entry name" value="Sensor histidine kinase WalK"/>
    <property type="match status" value="1"/>
</dbReference>
<keyword evidence="10" id="KW-1133">Transmembrane helix</keyword>
<feature type="domain" description="Histidine kinase" evidence="12">
    <location>
        <begin position="1508"/>
        <end position="1730"/>
    </location>
</feature>
<accession>A0A6L8UW08</accession>
<dbReference type="GO" id="GO:0005524">
    <property type="term" value="F:ATP binding"/>
    <property type="evidence" value="ECO:0007669"/>
    <property type="project" value="UniProtKB-KW"/>
</dbReference>
<dbReference type="GO" id="GO:0000155">
    <property type="term" value="F:phosphorelay sensor kinase activity"/>
    <property type="evidence" value="ECO:0007669"/>
    <property type="project" value="InterPro"/>
</dbReference>
<dbReference type="InterPro" id="IPR005467">
    <property type="entry name" value="His_kinase_dom"/>
</dbReference>
<dbReference type="InterPro" id="IPR004358">
    <property type="entry name" value="Sig_transdc_His_kin-like_C"/>
</dbReference>
<dbReference type="SMART" id="SM00065">
    <property type="entry name" value="GAF"/>
    <property type="match status" value="1"/>
</dbReference>
<dbReference type="CDD" id="cd00075">
    <property type="entry name" value="HATPase"/>
    <property type="match status" value="1"/>
</dbReference>
<dbReference type="InterPro" id="IPR008271">
    <property type="entry name" value="Ser/Thr_kinase_AS"/>
</dbReference>
<dbReference type="InterPro" id="IPR011009">
    <property type="entry name" value="Kinase-like_dom_sf"/>
</dbReference>
<feature type="transmembrane region" description="Helical" evidence="10">
    <location>
        <begin position="904"/>
        <end position="930"/>
    </location>
</feature>
<protein>
    <recommendedName>
        <fullName evidence="3">histidine kinase</fullName>
        <ecNumber evidence="3">2.7.13.3</ecNumber>
    </recommendedName>
</protein>
<evidence type="ECO:0000256" key="10">
    <source>
        <dbReference type="SAM" id="Phobius"/>
    </source>
</evidence>
<comment type="caution">
    <text evidence="13">The sequence shown here is derived from an EMBL/GenBank/DDBJ whole genome shotgun (WGS) entry which is preliminary data.</text>
</comment>
<dbReference type="InterPro" id="IPR041664">
    <property type="entry name" value="AAA_16"/>
</dbReference>
<dbReference type="EMBL" id="WTUZ01000010">
    <property type="protein sequence ID" value="MZQ82057.1"/>
    <property type="molecule type" value="Genomic_DNA"/>
</dbReference>
<dbReference type="InterPro" id="IPR003594">
    <property type="entry name" value="HATPase_dom"/>
</dbReference>
<dbReference type="SUPFAM" id="SSF48452">
    <property type="entry name" value="TPR-like"/>
    <property type="match status" value="1"/>
</dbReference>
<dbReference type="CDD" id="cd00082">
    <property type="entry name" value="HisKA"/>
    <property type="match status" value="1"/>
</dbReference>
<gene>
    <name evidence="13" type="ORF">GQF01_07890</name>
</gene>
<evidence type="ECO:0000256" key="8">
    <source>
        <dbReference type="ARBA" id="ARBA00022840"/>
    </source>
</evidence>
<dbReference type="Pfam" id="PF00069">
    <property type="entry name" value="Pkinase"/>
    <property type="match status" value="1"/>
</dbReference>
<evidence type="ECO:0000259" key="11">
    <source>
        <dbReference type="PROSITE" id="PS50011"/>
    </source>
</evidence>
<keyword evidence="10" id="KW-0472">Membrane</keyword>
<dbReference type="InterPro" id="IPR027417">
    <property type="entry name" value="P-loop_NTPase"/>
</dbReference>
<evidence type="ECO:0000313" key="14">
    <source>
        <dbReference type="Proteomes" id="UP000481087"/>
    </source>
</evidence>
<dbReference type="PROSITE" id="PS00108">
    <property type="entry name" value="PROTEIN_KINASE_ST"/>
    <property type="match status" value="1"/>
</dbReference>
<comment type="subcellular location">
    <subcellularLocation>
        <location evidence="2">Cell membrane</location>
        <topology evidence="2">Multi-pass membrane protein</topology>
    </subcellularLocation>
</comment>
<proteinExistence type="predicted"/>
<dbReference type="Pfam" id="PF02518">
    <property type="entry name" value="HATPase_c"/>
    <property type="match status" value="1"/>
</dbReference>
<dbReference type="InterPro" id="IPR003661">
    <property type="entry name" value="HisK_dim/P_dom"/>
</dbReference>
<keyword evidence="4" id="KW-0597">Phosphoprotein</keyword>
<evidence type="ECO:0000256" key="4">
    <source>
        <dbReference type="ARBA" id="ARBA00022553"/>
    </source>
</evidence>
<dbReference type="Gene3D" id="1.10.510.10">
    <property type="entry name" value="Transferase(Phosphotransferase) domain 1"/>
    <property type="match status" value="1"/>
</dbReference>
<dbReference type="SUPFAM" id="SSF56112">
    <property type="entry name" value="Protein kinase-like (PK-like)"/>
    <property type="match status" value="1"/>
</dbReference>
<dbReference type="SUPFAM" id="SSF55874">
    <property type="entry name" value="ATPase domain of HSP90 chaperone/DNA topoisomerase II/histidine kinase"/>
    <property type="match status" value="1"/>
</dbReference>
<dbReference type="SUPFAM" id="SSF55781">
    <property type="entry name" value="GAF domain-like"/>
    <property type="match status" value="1"/>
</dbReference>
<keyword evidence="5" id="KW-0808">Transferase</keyword>
<evidence type="ECO:0000256" key="2">
    <source>
        <dbReference type="ARBA" id="ARBA00004651"/>
    </source>
</evidence>
<dbReference type="InterPro" id="IPR053159">
    <property type="entry name" value="Hybrid_Histidine_Kinase"/>
</dbReference>
<dbReference type="InterPro" id="IPR003018">
    <property type="entry name" value="GAF"/>
</dbReference>
<keyword evidence="9" id="KW-0902">Two-component regulatory system</keyword>
<dbReference type="InterPro" id="IPR000719">
    <property type="entry name" value="Prot_kinase_dom"/>
</dbReference>
<dbReference type="Pfam" id="PF00512">
    <property type="entry name" value="HisKA"/>
    <property type="match status" value="1"/>
</dbReference>
<dbReference type="Pfam" id="PF01590">
    <property type="entry name" value="GAF"/>
    <property type="match status" value="1"/>
</dbReference>
<evidence type="ECO:0000256" key="9">
    <source>
        <dbReference type="ARBA" id="ARBA00023012"/>
    </source>
</evidence>
<keyword evidence="6" id="KW-0547">Nucleotide-binding</keyword>
<dbReference type="Pfam" id="PF13191">
    <property type="entry name" value="AAA_16"/>
    <property type="match status" value="1"/>
</dbReference>
<keyword evidence="8" id="KW-0067">ATP-binding</keyword>
<dbReference type="SUPFAM" id="SSF47384">
    <property type="entry name" value="Homodimeric domain of signal transducing histidine kinase"/>
    <property type="match status" value="1"/>
</dbReference>
<keyword evidence="14" id="KW-1185">Reference proteome</keyword>
<dbReference type="EC" id="2.7.13.3" evidence="3"/>
<keyword evidence="7" id="KW-0418">Kinase</keyword>
<dbReference type="Proteomes" id="UP000481087">
    <property type="component" value="Unassembled WGS sequence"/>
</dbReference>
<evidence type="ECO:0000256" key="5">
    <source>
        <dbReference type="ARBA" id="ARBA00022679"/>
    </source>
</evidence>
<evidence type="ECO:0000256" key="6">
    <source>
        <dbReference type="ARBA" id="ARBA00022741"/>
    </source>
</evidence>
<evidence type="ECO:0000256" key="3">
    <source>
        <dbReference type="ARBA" id="ARBA00012438"/>
    </source>
</evidence>
<sequence length="1731" mass="197822">MLILPEYELIRQIYQGDRTVLFRAIHKPTMEKVIIKTLRSDFPVSADVARLKREYEIGKMLDISGIVKPLGLPKYQNSIALVLEDFDGDTLSAYFPLFRQSLQAFLTAAIQLVKIVGNIHQRYVIHKDIKPSNIIINPDKKIMKLADFSISSFTRERQEMLDPNQLEGTLSYMSPEQTGRMNRIIDYRSDYYSLGVTFYEMLTGRLPFQTEDPVELIHCHFAVTPVSPDNIRMDIPKPLAEIVMKLLAKNAEDRYQSAYGIIQDLEHCLMMVKAPDEIQNFTIGLYDMTDMFQIPQGLYGRSQEIEKLLHVYSRAIHGSVEAVWVTGESGYGKSFLIAETMKMVMKDNSWFLAGRFEPGKQHVSYHALSRALRQLVRQLLTEKDQQIEEYRVQLLKVLGTSGRVLTDLIPELDLLIGEQPNAKQLPPQETQNRLHFLLQQFLLIFCSKDRPIVLFLDDLQWADAASLQFIDLLLNDSQMRHFLFIGSYRSEHDTNWLSSTHVQLLDKLPERLVSERIVLKALEISDVKQLVAESLKTENQQVAELAQLVLQKTGGNPFFVKQFLTALYEQNLLAYSYEANRWIWDMNEIQRLRITDNLMFLLAEKLLRMPSRTQYLLRQAACLGATFDLEALGIIAMTSFEEVLQELEISIQTGLIIPVGTDYKFYTDSQGNSAAQDIRFMFVHDSIQEAVYGSIEQSDLAETHLHIARRLLKCLPEAQIEQRLFDVINHMNLGSDLLKERQELVSLLEFNLRAGRKAKSSNAYRSALQYYNKALALLNLVDNKEMEDLSFSIRLEKSEVLYLNGQADEAETSYEQLLLDARTNELKLEVYNLQVILYTNVGKQHKSVEVGLKALAEQGIRIPSEPTSANIFLAYLNLKAKIGRKNTLQLYDLPIMEDEYRFKLMSLMMSIAVSAYFVNTNLFVLFMFIMTKHALKYGNTPVMAYVYGSYGLILGSGFGDYQLGYQYGQLGERLNARFQSHQYRSKSHFSFGLFVTPWVKPLQVSLEHLNESFKSGIEDGDLVFAGYALTYQVLAKDFQGVALPEVQEDLNKNYRILEQTNHHDTLLMLEMLRMVIQNLEGKGGNPLIVGTDEEAEERFVQKLIIHPNQVILHEYKVKKMMLYYLFGQYDAALKTGKEAEPMQSVSFGLFHIPENYFYYTLSIAAVYKDATIFEQKTFAKMVVKMQRKMDKWATHCPENFSHLSSLMRAEWSRVTGNFQKAEQDYELSIRQAREQGFIQHEAIACELAGRLYKDAGREKIAKTYFIDAYYGYLSWGAKAKADELKLRYPNYLTSLKEQQDWSTTNISDYSLQALDFMTIMNTSRSLSSEVNLEQLIKRLMEIVTYSSGAERSILVLKEKESLYVEAEMLATEGKDSCTVSSVALETREDLPAAVIHFVARTKEGVVLDDAANNGIFTHDPYIRAAEGRSIFCEPILHQGNLVGVFYLENNLIRNAFTSDRLDIIKLLSAQAAISIENARLYNDLESKVKERTNELILMETSRRDLLSNISHDLGTPLTSIQGYVEAILDGVIQEPEEQRKYLSVVHMRIVGIQRLITDLYQLSRLETKQFHFQLAPTSCQTMVTQLFAKYELDCANAGITYTLDMANSEDEEMLLTVDTDRIEQVYANIIYNAIKFSAKGGFIHVHADIKGDPRELVIRVTDTGVGISEEDLPHIFERFYKVSKSRSTSGGSGLGLAIAKEIVQYHGGQIWAESRLGKGCSISFSLPVHRI</sequence>
<organism evidence="13 14">
    <name type="scientific">Paenibacillus silvestris</name>
    <dbReference type="NCBI Taxonomy" id="2606219"/>
    <lineage>
        <taxon>Bacteria</taxon>
        <taxon>Bacillati</taxon>
        <taxon>Bacillota</taxon>
        <taxon>Bacilli</taxon>
        <taxon>Bacillales</taxon>
        <taxon>Paenibacillaceae</taxon>
        <taxon>Paenibacillus</taxon>
    </lineage>
</organism>
<keyword evidence="10" id="KW-0812">Transmembrane</keyword>
<feature type="transmembrane region" description="Helical" evidence="10">
    <location>
        <begin position="942"/>
        <end position="959"/>
    </location>
</feature>
<dbReference type="PANTHER" id="PTHR43642:SF1">
    <property type="entry name" value="HYBRID SIGNAL TRANSDUCTION HISTIDINE KINASE G"/>
    <property type="match status" value="1"/>
</dbReference>
<dbReference type="PROSITE" id="PS50011">
    <property type="entry name" value="PROTEIN_KINASE_DOM"/>
    <property type="match status" value="1"/>
</dbReference>
<dbReference type="SUPFAM" id="SSF52540">
    <property type="entry name" value="P-loop containing nucleoside triphosphate hydrolases"/>
    <property type="match status" value="1"/>
</dbReference>
<dbReference type="Gene3D" id="3.30.200.20">
    <property type="entry name" value="Phosphorylase Kinase, domain 1"/>
    <property type="match status" value="1"/>
</dbReference>
<feature type="domain" description="Protein kinase" evidence="11">
    <location>
        <begin position="7"/>
        <end position="270"/>
    </location>
</feature>